<gene>
    <name evidence="1" type="ORF">O3M35_006293</name>
</gene>
<dbReference type="EMBL" id="JAPXFL010000003">
    <property type="protein sequence ID" value="KAK9508832.1"/>
    <property type="molecule type" value="Genomic_DNA"/>
</dbReference>
<evidence type="ECO:0000313" key="1">
    <source>
        <dbReference type="EMBL" id="KAK9508832.1"/>
    </source>
</evidence>
<proteinExistence type="predicted"/>
<dbReference type="Proteomes" id="UP001461498">
    <property type="component" value="Unassembled WGS sequence"/>
</dbReference>
<comment type="caution">
    <text evidence="1">The sequence shown here is derived from an EMBL/GenBank/DDBJ whole genome shotgun (WGS) entry which is preliminary data.</text>
</comment>
<accession>A0AAW1DEH6</accession>
<dbReference type="AlphaFoldDB" id="A0AAW1DEH6"/>
<protein>
    <submittedName>
        <fullName evidence="1">Uncharacterized protein</fullName>
    </submittedName>
</protein>
<reference evidence="1 2" key="1">
    <citation type="submission" date="2022-12" db="EMBL/GenBank/DDBJ databases">
        <title>Chromosome-level genome assembly of true bugs.</title>
        <authorList>
            <person name="Ma L."/>
            <person name="Li H."/>
        </authorList>
    </citation>
    <scope>NUCLEOTIDE SEQUENCE [LARGE SCALE GENOMIC DNA]</scope>
    <source>
        <strain evidence="1">Lab_2022b</strain>
    </source>
</reference>
<organism evidence="1 2">
    <name type="scientific">Rhynocoris fuscipes</name>
    <dbReference type="NCBI Taxonomy" id="488301"/>
    <lineage>
        <taxon>Eukaryota</taxon>
        <taxon>Metazoa</taxon>
        <taxon>Ecdysozoa</taxon>
        <taxon>Arthropoda</taxon>
        <taxon>Hexapoda</taxon>
        <taxon>Insecta</taxon>
        <taxon>Pterygota</taxon>
        <taxon>Neoptera</taxon>
        <taxon>Paraneoptera</taxon>
        <taxon>Hemiptera</taxon>
        <taxon>Heteroptera</taxon>
        <taxon>Panheteroptera</taxon>
        <taxon>Cimicomorpha</taxon>
        <taxon>Reduviidae</taxon>
        <taxon>Harpactorinae</taxon>
        <taxon>Harpactorini</taxon>
        <taxon>Rhynocoris</taxon>
    </lineage>
</organism>
<name>A0AAW1DEH6_9HEMI</name>
<keyword evidence="2" id="KW-1185">Reference proteome</keyword>
<evidence type="ECO:0000313" key="2">
    <source>
        <dbReference type="Proteomes" id="UP001461498"/>
    </source>
</evidence>
<sequence>MNISGWSLKTTIREGGCSRTTPRCVVKTEAGQQQTPCQVQEVTTSSKTDLQAPIPHTSSYCVLGRGVVSQRNYYSTSVMEGNKSGRGGSTTGNIPVGIAIARQRVQQQSTPPPLTISE</sequence>